<accession>A0A1M4DWM0</accession>
<evidence type="ECO:0000259" key="2">
    <source>
        <dbReference type="Pfam" id="PF00561"/>
    </source>
</evidence>
<dbReference type="PRINTS" id="PR00111">
    <property type="entry name" value="ABHYDROLASE"/>
</dbReference>
<dbReference type="Gene3D" id="3.40.50.1820">
    <property type="entry name" value="alpha/beta hydrolase"/>
    <property type="match status" value="1"/>
</dbReference>
<dbReference type="EC" id="3.1.1.24" evidence="3"/>
<dbReference type="Pfam" id="PF00561">
    <property type="entry name" value="Abhydrolase_1"/>
    <property type="match status" value="1"/>
</dbReference>
<reference evidence="3" key="1">
    <citation type="submission" date="2016-04" db="EMBL/GenBank/DDBJ databases">
        <authorList>
            <person name="Evans L.H."/>
            <person name="Alamgir A."/>
            <person name="Owens N."/>
            <person name="Weber N.D."/>
            <person name="Virtaneva K."/>
            <person name="Barbian K."/>
            <person name="Babar A."/>
            <person name="Rosenke K."/>
        </authorList>
    </citation>
    <scope>NUCLEOTIDE SEQUENCE</scope>
    <source>
        <strain evidence="3">Nono1</strain>
    </source>
</reference>
<dbReference type="InterPro" id="IPR050266">
    <property type="entry name" value="AB_hydrolase_sf"/>
</dbReference>
<evidence type="ECO:0000256" key="1">
    <source>
        <dbReference type="ARBA" id="ARBA00022801"/>
    </source>
</evidence>
<dbReference type="AlphaFoldDB" id="A0A1M4DWM0"/>
<sequence>MWDPQWQPLADAGFQVIRCDLRGFGQSPLPAQPYSNSGDLLDLLDSLGLDQVTLIGSSYGGKVAVETAAAHPDRVAALILLAAALPGREPTPERRALGDREDALVEAGDLAAAAQLMVETSLGPDAGEDAKRLVREMQLRAYELQLAEGVAGPVKPEVDPAGITMPCLAVSGAHDLPDFRDTATFLPAARHVELPWAGHLPSMERPAEVTDLIVSFLRETSGTSPSA</sequence>
<dbReference type="PANTHER" id="PTHR43798">
    <property type="entry name" value="MONOACYLGLYCEROL LIPASE"/>
    <property type="match status" value="1"/>
</dbReference>
<dbReference type="SUPFAM" id="SSF53474">
    <property type="entry name" value="alpha/beta-Hydrolases"/>
    <property type="match status" value="1"/>
</dbReference>
<dbReference type="GO" id="GO:0016020">
    <property type="term" value="C:membrane"/>
    <property type="evidence" value="ECO:0007669"/>
    <property type="project" value="TreeGrafter"/>
</dbReference>
<feature type="domain" description="AB hydrolase-1" evidence="2">
    <location>
        <begin position="3"/>
        <end position="86"/>
    </location>
</feature>
<dbReference type="EMBL" id="LT559118">
    <property type="protein sequence ID" value="SBO90968.1"/>
    <property type="molecule type" value="Genomic_DNA"/>
</dbReference>
<dbReference type="PANTHER" id="PTHR43798:SF31">
    <property type="entry name" value="AB HYDROLASE SUPERFAMILY PROTEIN YCLE"/>
    <property type="match status" value="1"/>
</dbReference>
<proteinExistence type="predicted"/>
<evidence type="ECO:0000313" key="3">
    <source>
        <dbReference type="EMBL" id="SBO90968.1"/>
    </source>
</evidence>
<organism evidence="3">
    <name type="scientific">Nonomuraea gerenzanensis</name>
    <dbReference type="NCBI Taxonomy" id="93944"/>
    <lineage>
        <taxon>Bacteria</taxon>
        <taxon>Bacillati</taxon>
        <taxon>Actinomycetota</taxon>
        <taxon>Actinomycetes</taxon>
        <taxon>Streptosporangiales</taxon>
        <taxon>Streptosporangiaceae</taxon>
        <taxon>Nonomuraea</taxon>
    </lineage>
</organism>
<protein>
    <submittedName>
        <fullName evidence="3">Beta-ketoadipate enol-lactone hydrolase</fullName>
        <ecNumber evidence="3">3.1.1.24</ecNumber>
    </submittedName>
</protein>
<dbReference type="GO" id="GO:0047570">
    <property type="term" value="F:3-oxoadipate enol-lactonase activity"/>
    <property type="evidence" value="ECO:0007669"/>
    <property type="project" value="UniProtKB-EC"/>
</dbReference>
<name>A0A1M4DWM0_9ACTN</name>
<keyword evidence="1 3" id="KW-0378">Hydrolase</keyword>
<dbReference type="InterPro" id="IPR029058">
    <property type="entry name" value="AB_hydrolase_fold"/>
</dbReference>
<gene>
    <name evidence="3" type="ORF">BN4615_P482</name>
</gene>
<dbReference type="InterPro" id="IPR000073">
    <property type="entry name" value="AB_hydrolase_1"/>
</dbReference>